<dbReference type="Proteomes" id="UP001143856">
    <property type="component" value="Unassembled WGS sequence"/>
</dbReference>
<gene>
    <name evidence="1" type="ORF">NUW58_g10217</name>
</gene>
<organism evidence="1 2">
    <name type="scientific">Xylaria curta</name>
    <dbReference type="NCBI Taxonomy" id="42375"/>
    <lineage>
        <taxon>Eukaryota</taxon>
        <taxon>Fungi</taxon>
        <taxon>Dikarya</taxon>
        <taxon>Ascomycota</taxon>
        <taxon>Pezizomycotina</taxon>
        <taxon>Sordariomycetes</taxon>
        <taxon>Xylariomycetidae</taxon>
        <taxon>Xylariales</taxon>
        <taxon>Xylariaceae</taxon>
        <taxon>Xylaria</taxon>
    </lineage>
</organism>
<name>A0ACC1MN67_9PEZI</name>
<proteinExistence type="predicted"/>
<accession>A0ACC1MN67</accession>
<comment type="caution">
    <text evidence="1">The sequence shown here is derived from an EMBL/GenBank/DDBJ whole genome shotgun (WGS) entry which is preliminary data.</text>
</comment>
<evidence type="ECO:0000313" key="2">
    <source>
        <dbReference type="Proteomes" id="UP001143856"/>
    </source>
</evidence>
<protein>
    <submittedName>
        <fullName evidence="1">Uncharacterized protein</fullName>
    </submittedName>
</protein>
<sequence length="279" mass="30077">MASPEISRLLAEAKAADDQAAAYDSLLANLKSHSMPTTVAADMKAIADSLFSNDLRVVALRNVLERFISVLRDFENADLSVEELKNQLNRDINALSPVRDQTTGIFGLITHTDSEGRRFSPAHYVRKALADDPDLPLFVELNSTFTEIVWDPLSSGGLPAVMAINYVAGPSAYKADPRYDPNRNASSKFTYIGKELIIAGGAFNSPQILKLSGIGPADELKKHNITVVVDLPGVGANLGDIYEGSVVSLANKPNIDNMGSYSVQLKTSVSEGGRDIALW</sequence>
<keyword evidence="2" id="KW-1185">Reference proteome</keyword>
<dbReference type="EMBL" id="JAPDGR010004323">
    <property type="protein sequence ID" value="KAJ2968452.1"/>
    <property type="molecule type" value="Genomic_DNA"/>
</dbReference>
<evidence type="ECO:0000313" key="1">
    <source>
        <dbReference type="EMBL" id="KAJ2968452.1"/>
    </source>
</evidence>
<reference evidence="1" key="1">
    <citation type="submission" date="2022-10" db="EMBL/GenBank/DDBJ databases">
        <title>Genome Sequence of Xylaria curta.</title>
        <authorList>
            <person name="Buettner E."/>
        </authorList>
    </citation>
    <scope>NUCLEOTIDE SEQUENCE</scope>
    <source>
        <strain evidence="1">Babe10</strain>
    </source>
</reference>